<evidence type="ECO:0000313" key="2">
    <source>
        <dbReference type="EMBL" id="GMI48449.1"/>
    </source>
</evidence>
<dbReference type="AlphaFoldDB" id="A0A9W7GMK2"/>
<keyword evidence="1" id="KW-1133">Transmembrane helix</keyword>
<feature type="transmembrane region" description="Helical" evidence="1">
    <location>
        <begin position="360"/>
        <end position="384"/>
    </location>
</feature>
<dbReference type="Proteomes" id="UP001165065">
    <property type="component" value="Unassembled WGS sequence"/>
</dbReference>
<keyword evidence="1" id="KW-0812">Transmembrane</keyword>
<feature type="transmembrane region" description="Helical" evidence="1">
    <location>
        <begin position="216"/>
        <end position="238"/>
    </location>
</feature>
<protein>
    <submittedName>
        <fullName evidence="2">Uncharacterized protein</fullName>
    </submittedName>
</protein>
<feature type="transmembrane region" description="Helical" evidence="1">
    <location>
        <begin position="174"/>
        <end position="196"/>
    </location>
</feature>
<evidence type="ECO:0000313" key="3">
    <source>
        <dbReference type="Proteomes" id="UP001165065"/>
    </source>
</evidence>
<gene>
    <name evidence="2" type="ORF">TrCOL_g6652</name>
</gene>
<feature type="transmembrane region" description="Helical" evidence="1">
    <location>
        <begin position="258"/>
        <end position="276"/>
    </location>
</feature>
<proteinExistence type="predicted"/>
<name>A0A9W7GMK2_9STRA</name>
<feature type="transmembrane region" description="Helical" evidence="1">
    <location>
        <begin position="135"/>
        <end position="153"/>
    </location>
</feature>
<feature type="transmembrane region" description="Helical" evidence="1">
    <location>
        <begin position="335"/>
        <end position="354"/>
    </location>
</feature>
<sequence>MGEKEKKSLQKIIGMYIGFNLLLLLTCVLAFSIKQERTTAAPVAGECTAAPKDCPARTFCYRKIDASIFGEELYNVTDGNGTKLYDEEEIKADSGLIRYVCACYALYGEGGVQPLPGDPNDEGLEYCEEELSYKGFLLIANYVVLVFTCVATFQTHLTMYQLYKVGALQFNASGITITFTTLGSIAQLVLIIVYLVELQGVTNPAYVINDTLRPAAFGYFAVGMLSALMEVSLMWADVYMKSKKMGAENDTIGKLKKLVFTLIVMSFFMVVGPLLVGLTLIAGAWAALILIAVAIGYYRKGKQLSTLLMPADANAPGATSAKAAANEILSTSKTIPFYTGIFITFLGAHFVTVQRPATKAISMICVFGFLLTACALMVKLMLYVKFGARKKLHKAGYKGFRSSAMSTLASSVAPSEEDTGSTASTVSSG</sequence>
<reference evidence="3" key="1">
    <citation type="journal article" date="2023" name="Commun. Biol.">
        <title>Genome analysis of Parmales, the sister group of diatoms, reveals the evolutionary specialization of diatoms from phago-mixotrophs to photoautotrophs.</title>
        <authorList>
            <person name="Ban H."/>
            <person name="Sato S."/>
            <person name="Yoshikawa S."/>
            <person name="Yamada K."/>
            <person name="Nakamura Y."/>
            <person name="Ichinomiya M."/>
            <person name="Sato N."/>
            <person name="Blanc-Mathieu R."/>
            <person name="Endo H."/>
            <person name="Kuwata A."/>
            <person name="Ogata H."/>
        </authorList>
    </citation>
    <scope>NUCLEOTIDE SEQUENCE [LARGE SCALE GENOMIC DNA]</scope>
</reference>
<comment type="caution">
    <text evidence="2">The sequence shown here is derived from an EMBL/GenBank/DDBJ whole genome shotgun (WGS) entry which is preliminary data.</text>
</comment>
<keyword evidence="3" id="KW-1185">Reference proteome</keyword>
<evidence type="ECO:0000256" key="1">
    <source>
        <dbReference type="SAM" id="Phobius"/>
    </source>
</evidence>
<organism evidence="2 3">
    <name type="scientific">Triparma columacea</name>
    <dbReference type="NCBI Taxonomy" id="722753"/>
    <lineage>
        <taxon>Eukaryota</taxon>
        <taxon>Sar</taxon>
        <taxon>Stramenopiles</taxon>
        <taxon>Ochrophyta</taxon>
        <taxon>Bolidophyceae</taxon>
        <taxon>Parmales</taxon>
        <taxon>Triparmaceae</taxon>
        <taxon>Triparma</taxon>
    </lineage>
</organism>
<keyword evidence="1" id="KW-0472">Membrane</keyword>
<feature type="transmembrane region" description="Helical" evidence="1">
    <location>
        <begin position="12"/>
        <end position="33"/>
    </location>
</feature>
<dbReference type="OrthoDB" id="195401at2759"/>
<accession>A0A9W7GMK2</accession>
<dbReference type="EMBL" id="BRYA01000399">
    <property type="protein sequence ID" value="GMI48449.1"/>
    <property type="molecule type" value="Genomic_DNA"/>
</dbReference>